<evidence type="ECO:0000313" key="1">
    <source>
        <dbReference type="EMBL" id="KAJ7620459.1"/>
    </source>
</evidence>
<organism evidence="1 2">
    <name type="scientific">Roridomyces roridus</name>
    <dbReference type="NCBI Taxonomy" id="1738132"/>
    <lineage>
        <taxon>Eukaryota</taxon>
        <taxon>Fungi</taxon>
        <taxon>Dikarya</taxon>
        <taxon>Basidiomycota</taxon>
        <taxon>Agaricomycotina</taxon>
        <taxon>Agaricomycetes</taxon>
        <taxon>Agaricomycetidae</taxon>
        <taxon>Agaricales</taxon>
        <taxon>Marasmiineae</taxon>
        <taxon>Mycenaceae</taxon>
        <taxon>Roridomyces</taxon>
    </lineage>
</organism>
<gene>
    <name evidence="1" type="ORF">FB45DRAFT_150955</name>
</gene>
<comment type="caution">
    <text evidence="1">The sequence shown here is derived from an EMBL/GenBank/DDBJ whole genome shotgun (WGS) entry which is preliminary data.</text>
</comment>
<dbReference type="EMBL" id="JARKIF010000017">
    <property type="protein sequence ID" value="KAJ7620459.1"/>
    <property type="molecule type" value="Genomic_DNA"/>
</dbReference>
<reference evidence="1" key="1">
    <citation type="submission" date="2023-03" db="EMBL/GenBank/DDBJ databases">
        <title>Massive genome expansion in bonnet fungi (Mycena s.s.) driven by repeated elements and novel gene families across ecological guilds.</title>
        <authorList>
            <consortium name="Lawrence Berkeley National Laboratory"/>
            <person name="Harder C.B."/>
            <person name="Miyauchi S."/>
            <person name="Viragh M."/>
            <person name="Kuo A."/>
            <person name="Thoen E."/>
            <person name="Andreopoulos B."/>
            <person name="Lu D."/>
            <person name="Skrede I."/>
            <person name="Drula E."/>
            <person name="Henrissat B."/>
            <person name="Morin E."/>
            <person name="Kohler A."/>
            <person name="Barry K."/>
            <person name="LaButti K."/>
            <person name="Morin E."/>
            <person name="Salamov A."/>
            <person name="Lipzen A."/>
            <person name="Mereny Z."/>
            <person name="Hegedus B."/>
            <person name="Baldrian P."/>
            <person name="Stursova M."/>
            <person name="Weitz H."/>
            <person name="Taylor A."/>
            <person name="Grigoriev I.V."/>
            <person name="Nagy L.G."/>
            <person name="Martin F."/>
            <person name="Kauserud H."/>
        </authorList>
    </citation>
    <scope>NUCLEOTIDE SEQUENCE</scope>
    <source>
        <strain evidence="1">9284</strain>
    </source>
</reference>
<accession>A0AAD7BGP4</accession>
<name>A0AAD7BGP4_9AGAR</name>
<keyword evidence="2" id="KW-1185">Reference proteome</keyword>
<dbReference type="Proteomes" id="UP001221142">
    <property type="component" value="Unassembled WGS sequence"/>
</dbReference>
<evidence type="ECO:0000313" key="2">
    <source>
        <dbReference type="Proteomes" id="UP001221142"/>
    </source>
</evidence>
<proteinExistence type="predicted"/>
<protein>
    <submittedName>
        <fullName evidence="1">Uncharacterized protein</fullName>
    </submittedName>
</protein>
<dbReference type="AlphaFoldDB" id="A0AAD7BGP4"/>
<sequence length="149" mass="16635">MSDSAKFYPIRLSAKVQSTTDAVAALEQVLQAQRVTPQTVECFNRLQAEVIALREAVGLNDRNSLANIPPVVNPLEQTAIATLWDEVPLQVLADVHMRNAEALARYGQSDAQVYVECHKYLHLHPTKEGPDFHKMVKRATMLAHKLAHN</sequence>